<dbReference type="SUPFAM" id="SSF52402">
    <property type="entry name" value="Adenine nucleotide alpha hydrolases-like"/>
    <property type="match status" value="1"/>
</dbReference>
<dbReference type="InterPro" id="IPR006016">
    <property type="entry name" value="UspA"/>
</dbReference>
<dbReference type="PANTHER" id="PTHR46553:SF3">
    <property type="entry name" value="ADENINE NUCLEOTIDE ALPHA HYDROLASES-LIKE SUPERFAMILY PROTEIN"/>
    <property type="match status" value="1"/>
</dbReference>
<comment type="similarity">
    <text evidence="1">Belongs to the universal stress protein A family.</text>
</comment>
<dbReference type="PANTHER" id="PTHR46553">
    <property type="entry name" value="ADENINE NUCLEOTIDE ALPHA HYDROLASES-LIKE SUPERFAMILY PROTEIN"/>
    <property type="match status" value="1"/>
</dbReference>
<sequence>MSSNNTIVVGVDETPAGASALKWAAREAELRDAELKIVHVWQIDAAVAMAGAEVPWMAYESDARSNAARWVTETIGAQDPSGRPRRIDVVQGAPGPTLVEASREADMLVVGTRVHTGISRVLFGSVSHYCLTHAQCVVVAVPTVSTGDVLDVESADELVDH</sequence>
<evidence type="ECO:0000313" key="4">
    <source>
        <dbReference type="Proteomes" id="UP000620591"/>
    </source>
</evidence>
<accession>A0A8I0K1K6</accession>
<protein>
    <submittedName>
        <fullName evidence="3">Universal stress protein</fullName>
    </submittedName>
</protein>
<feature type="domain" description="UspA" evidence="2">
    <location>
        <begin position="5"/>
        <end position="142"/>
    </location>
</feature>
<evidence type="ECO:0000313" key="3">
    <source>
        <dbReference type="EMBL" id="MBC9226988.1"/>
    </source>
</evidence>
<dbReference type="Pfam" id="PF00582">
    <property type="entry name" value="Usp"/>
    <property type="match status" value="1"/>
</dbReference>
<dbReference type="PRINTS" id="PR01438">
    <property type="entry name" value="UNVRSLSTRESS"/>
</dbReference>
<evidence type="ECO:0000259" key="2">
    <source>
        <dbReference type="Pfam" id="PF00582"/>
    </source>
</evidence>
<reference evidence="3" key="1">
    <citation type="submission" date="2020-09" db="EMBL/GenBank/DDBJ databases">
        <title>Novel species in genus Aeromicrobium.</title>
        <authorList>
            <person name="Zhang G."/>
        </authorList>
    </citation>
    <scope>NUCLEOTIDE SEQUENCE</scope>
    <source>
        <strain evidence="3">Zg-636</strain>
    </source>
</reference>
<dbReference type="InterPro" id="IPR014729">
    <property type="entry name" value="Rossmann-like_a/b/a_fold"/>
</dbReference>
<dbReference type="AlphaFoldDB" id="A0A8I0K1K6"/>
<dbReference type="Proteomes" id="UP000620591">
    <property type="component" value="Unassembled WGS sequence"/>
</dbReference>
<dbReference type="EMBL" id="JACTVM010000003">
    <property type="protein sequence ID" value="MBC9226988.1"/>
    <property type="molecule type" value="Genomic_DNA"/>
</dbReference>
<dbReference type="InterPro" id="IPR006015">
    <property type="entry name" value="Universal_stress_UspA"/>
</dbReference>
<proteinExistence type="inferred from homology"/>
<dbReference type="Gene3D" id="3.40.50.620">
    <property type="entry name" value="HUPs"/>
    <property type="match status" value="1"/>
</dbReference>
<comment type="caution">
    <text evidence="3">The sequence shown here is derived from an EMBL/GenBank/DDBJ whole genome shotgun (WGS) entry which is preliminary data.</text>
</comment>
<name>A0A8I0K1K6_9ACTN</name>
<dbReference type="RefSeq" id="WP_187769685.1">
    <property type="nucleotide sequence ID" value="NZ_JACTVM010000003.1"/>
</dbReference>
<gene>
    <name evidence="3" type="ORF">IBG24_11725</name>
</gene>
<organism evidence="3 4">
    <name type="scientific">Aeromicrobium senzhongii</name>
    <dbReference type="NCBI Taxonomy" id="2663859"/>
    <lineage>
        <taxon>Bacteria</taxon>
        <taxon>Bacillati</taxon>
        <taxon>Actinomycetota</taxon>
        <taxon>Actinomycetes</taxon>
        <taxon>Propionibacteriales</taxon>
        <taxon>Nocardioidaceae</taxon>
        <taxon>Aeromicrobium</taxon>
    </lineage>
</organism>
<evidence type="ECO:0000256" key="1">
    <source>
        <dbReference type="ARBA" id="ARBA00008791"/>
    </source>
</evidence>